<dbReference type="KEGG" id="scl:sce6310"/>
<gene>
    <name evidence="1" type="ordered locus">sce6310</name>
</gene>
<dbReference type="EMBL" id="AM746676">
    <property type="protein sequence ID" value="CAN96477.1"/>
    <property type="molecule type" value="Genomic_DNA"/>
</dbReference>
<dbReference type="AlphaFoldDB" id="A9GJQ8"/>
<sequence>MTSNCLTEQQRATAEVGGMPLFRGGHGFGMGVAVVLDPKKAEPTVCGGREGAVGWPGGFGGWWRADADDDSVLIFLAHNMVERDQLSRGIGLGVYEAITRFQALASADDR</sequence>
<evidence type="ECO:0000313" key="2">
    <source>
        <dbReference type="Proteomes" id="UP000002139"/>
    </source>
</evidence>
<keyword evidence="2" id="KW-1185">Reference proteome</keyword>
<reference evidence="1 2" key="1">
    <citation type="journal article" date="2007" name="Nat. Biotechnol.">
        <title>Complete genome sequence of the myxobacterium Sorangium cellulosum.</title>
        <authorList>
            <person name="Schneiker S."/>
            <person name="Perlova O."/>
            <person name="Kaiser O."/>
            <person name="Gerth K."/>
            <person name="Alici A."/>
            <person name="Altmeyer M.O."/>
            <person name="Bartels D."/>
            <person name="Bekel T."/>
            <person name="Beyer S."/>
            <person name="Bode E."/>
            <person name="Bode H.B."/>
            <person name="Bolten C.J."/>
            <person name="Choudhuri J.V."/>
            <person name="Doss S."/>
            <person name="Elnakady Y.A."/>
            <person name="Frank B."/>
            <person name="Gaigalat L."/>
            <person name="Goesmann A."/>
            <person name="Groeger C."/>
            <person name="Gross F."/>
            <person name="Jelsbak L."/>
            <person name="Jelsbak L."/>
            <person name="Kalinowski J."/>
            <person name="Kegler C."/>
            <person name="Knauber T."/>
            <person name="Konietzny S."/>
            <person name="Kopp M."/>
            <person name="Krause L."/>
            <person name="Krug D."/>
            <person name="Linke B."/>
            <person name="Mahmud T."/>
            <person name="Martinez-Arias R."/>
            <person name="McHardy A.C."/>
            <person name="Merai M."/>
            <person name="Meyer F."/>
            <person name="Mormann S."/>
            <person name="Munoz-Dorado J."/>
            <person name="Perez J."/>
            <person name="Pradella S."/>
            <person name="Rachid S."/>
            <person name="Raddatz G."/>
            <person name="Rosenau F."/>
            <person name="Rueckert C."/>
            <person name="Sasse F."/>
            <person name="Scharfe M."/>
            <person name="Schuster S.C."/>
            <person name="Suen G."/>
            <person name="Treuner-Lange A."/>
            <person name="Velicer G.J."/>
            <person name="Vorholter F.-J."/>
            <person name="Weissman K.J."/>
            <person name="Welch R.D."/>
            <person name="Wenzel S.C."/>
            <person name="Whitworth D.E."/>
            <person name="Wilhelm S."/>
            <person name="Wittmann C."/>
            <person name="Bloecker H."/>
            <person name="Puehler A."/>
            <person name="Mueller R."/>
        </authorList>
    </citation>
    <scope>NUCLEOTIDE SEQUENCE [LARGE SCALE GENOMIC DNA]</scope>
    <source>
        <strain evidence="2">So ce56</strain>
    </source>
</reference>
<organism evidence="1 2">
    <name type="scientific">Sorangium cellulosum (strain So ce56)</name>
    <name type="common">Polyangium cellulosum (strain So ce56)</name>
    <dbReference type="NCBI Taxonomy" id="448385"/>
    <lineage>
        <taxon>Bacteria</taxon>
        <taxon>Pseudomonadati</taxon>
        <taxon>Myxococcota</taxon>
        <taxon>Polyangia</taxon>
        <taxon>Polyangiales</taxon>
        <taxon>Polyangiaceae</taxon>
        <taxon>Sorangium</taxon>
    </lineage>
</organism>
<dbReference type="Gene3D" id="3.40.710.10">
    <property type="entry name" value="DD-peptidase/beta-lactamase superfamily"/>
    <property type="match status" value="1"/>
</dbReference>
<dbReference type="HOGENOM" id="CLU_2169424_0_0_7"/>
<proteinExistence type="predicted"/>
<dbReference type="Proteomes" id="UP000002139">
    <property type="component" value="Chromosome"/>
</dbReference>
<name>A9GJQ8_SORC5</name>
<dbReference type="SUPFAM" id="SSF56601">
    <property type="entry name" value="beta-lactamase/transpeptidase-like"/>
    <property type="match status" value="1"/>
</dbReference>
<dbReference type="eggNOG" id="COG1680">
    <property type="taxonomic scope" value="Bacteria"/>
</dbReference>
<evidence type="ECO:0000313" key="1">
    <source>
        <dbReference type="EMBL" id="CAN96477.1"/>
    </source>
</evidence>
<accession>A9GJQ8</accession>
<protein>
    <recommendedName>
        <fullName evidence="3">Beta-lactamase-related domain-containing protein</fullName>
    </recommendedName>
</protein>
<dbReference type="STRING" id="448385.sce6310"/>
<evidence type="ECO:0008006" key="3">
    <source>
        <dbReference type="Google" id="ProtNLM"/>
    </source>
</evidence>
<dbReference type="InterPro" id="IPR012338">
    <property type="entry name" value="Beta-lactam/transpept-like"/>
</dbReference>